<dbReference type="AlphaFoldDB" id="A0A317P1X1"/>
<organism evidence="4 5">
    <name type="scientific">Nocardia neocaledoniensis</name>
    <dbReference type="NCBI Taxonomy" id="236511"/>
    <lineage>
        <taxon>Bacteria</taxon>
        <taxon>Bacillati</taxon>
        <taxon>Actinomycetota</taxon>
        <taxon>Actinomycetes</taxon>
        <taxon>Mycobacteriales</taxon>
        <taxon>Nocardiaceae</taxon>
        <taxon>Nocardia</taxon>
    </lineage>
</organism>
<dbReference type="Proteomes" id="UP000246410">
    <property type="component" value="Unassembled WGS sequence"/>
</dbReference>
<protein>
    <recommendedName>
        <fullName evidence="2">Anti-sigma factor antagonist</fullName>
    </recommendedName>
</protein>
<dbReference type="CDD" id="cd07043">
    <property type="entry name" value="STAS_anti-anti-sigma_factors"/>
    <property type="match status" value="1"/>
</dbReference>
<evidence type="ECO:0000256" key="2">
    <source>
        <dbReference type="RuleBase" id="RU003749"/>
    </source>
</evidence>
<comment type="caution">
    <text evidence="4">The sequence shown here is derived from an EMBL/GenBank/DDBJ whole genome shotgun (WGS) entry which is preliminary data.</text>
</comment>
<dbReference type="PANTHER" id="PTHR33495:SF2">
    <property type="entry name" value="ANTI-SIGMA FACTOR ANTAGONIST TM_1081-RELATED"/>
    <property type="match status" value="1"/>
</dbReference>
<dbReference type="InterPro" id="IPR036513">
    <property type="entry name" value="STAS_dom_sf"/>
</dbReference>
<dbReference type="RefSeq" id="WP_110036021.1">
    <property type="nucleotide sequence ID" value="NZ_QGTL01000001.1"/>
</dbReference>
<dbReference type="GO" id="GO:0043856">
    <property type="term" value="F:anti-sigma factor antagonist activity"/>
    <property type="evidence" value="ECO:0007669"/>
    <property type="project" value="InterPro"/>
</dbReference>
<dbReference type="InterPro" id="IPR002645">
    <property type="entry name" value="STAS_dom"/>
</dbReference>
<accession>A0A317P1X1</accession>
<dbReference type="SUPFAM" id="SSF52091">
    <property type="entry name" value="SpoIIaa-like"/>
    <property type="match status" value="1"/>
</dbReference>
<dbReference type="PANTHER" id="PTHR33495">
    <property type="entry name" value="ANTI-SIGMA FACTOR ANTAGONIST TM_1081-RELATED-RELATED"/>
    <property type="match status" value="1"/>
</dbReference>
<dbReference type="Pfam" id="PF01740">
    <property type="entry name" value="STAS"/>
    <property type="match status" value="1"/>
</dbReference>
<feature type="domain" description="STAS" evidence="3">
    <location>
        <begin position="25"/>
        <end position="137"/>
    </location>
</feature>
<dbReference type="PROSITE" id="PS50801">
    <property type="entry name" value="STAS"/>
    <property type="match status" value="1"/>
</dbReference>
<evidence type="ECO:0000313" key="4">
    <source>
        <dbReference type="EMBL" id="PWV81530.1"/>
    </source>
</evidence>
<dbReference type="NCBIfam" id="TIGR00377">
    <property type="entry name" value="ant_ant_sig"/>
    <property type="match status" value="1"/>
</dbReference>
<proteinExistence type="inferred from homology"/>
<evidence type="ECO:0000256" key="1">
    <source>
        <dbReference type="ARBA" id="ARBA00009013"/>
    </source>
</evidence>
<sequence length="150" mass="16042">MKSRPHSVELVLPDTGETEDLGRRLQADLDLRADAVILHVYGEADAYTRPRWRAILDAAVGAATPRGRLVVDVSAIQFIGCRPILDLAERAQQASTGGVRVVMFNPYAGVVDRVIAIAGLSAWLPIYPTLAEALNPPVPVRPVVPTPGSG</sequence>
<dbReference type="Gene3D" id="3.30.750.24">
    <property type="entry name" value="STAS domain"/>
    <property type="match status" value="1"/>
</dbReference>
<name>A0A317P1X1_9NOCA</name>
<evidence type="ECO:0000259" key="3">
    <source>
        <dbReference type="PROSITE" id="PS50801"/>
    </source>
</evidence>
<reference evidence="4 5" key="1">
    <citation type="submission" date="2018-05" db="EMBL/GenBank/DDBJ databases">
        <title>Genomic Encyclopedia of Type Strains, Phase IV (KMG-IV): sequencing the most valuable type-strain genomes for metagenomic binning, comparative biology and taxonomic classification.</title>
        <authorList>
            <person name="Goeker M."/>
        </authorList>
    </citation>
    <scope>NUCLEOTIDE SEQUENCE [LARGE SCALE GENOMIC DNA]</scope>
    <source>
        <strain evidence="4 5">DSM 44717</strain>
    </source>
</reference>
<gene>
    <name evidence="4" type="ORF">DFR69_101873</name>
</gene>
<comment type="similarity">
    <text evidence="1 2">Belongs to the anti-sigma-factor antagonist family.</text>
</comment>
<dbReference type="InterPro" id="IPR003658">
    <property type="entry name" value="Anti-sigma_ant"/>
</dbReference>
<evidence type="ECO:0000313" key="5">
    <source>
        <dbReference type="Proteomes" id="UP000246410"/>
    </source>
</evidence>
<dbReference type="EMBL" id="QGTL01000001">
    <property type="protein sequence ID" value="PWV81530.1"/>
    <property type="molecule type" value="Genomic_DNA"/>
</dbReference>
<keyword evidence="5" id="KW-1185">Reference proteome</keyword>